<accession>A0A9E7ELK4</accession>
<dbReference type="GO" id="GO:0140664">
    <property type="term" value="F:ATP-dependent DNA damage sensor activity"/>
    <property type="evidence" value="ECO:0007669"/>
    <property type="project" value="InterPro"/>
</dbReference>
<dbReference type="PROSITE" id="PS50162">
    <property type="entry name" value="RECA_2"/>
    <property type="match status" value="1"/>
</dbReference>
<dbReference type="InterPro" id="IPR027417">
    <property type="entry name" value="P-loop_NTPase"/>
</dbReference>
<feature type="region of interest" description="Disordered" evidence="1">
    <location>
        <begin position="284"/>
        <end position="305"/>
    </location>
</feature>
<dbReference type="GO" id="GO:0005657">
    <property type="term" value="C:replication fork"/>
    <property type="evidence" value="ECO:0007669"/>
    <property type="project" value="InterPro"/>
</dbReference>
<sequence>MPDADDPRAWIHGDESAKAMLARVLTERSFLLLPPLHRLPLRAGNVVEIAGPSPSAKSQVLLQAAVHCILPREWRGLRFGGLERMVIYFDLDCRFDVLRLSQILKHRIQEVLGSTNNFGHGVQEGSHEYDDKVASMYSFDDELLLACMRRFFIGAFYWIDRASQPSPYGNCMRNIMSFQNLVETIVQEMHKFLEVQPLLVLASKACIFFAGSSTTDVQRTPTTWSSEDRNQWRTSNKEIEKLLYREYMPSAWQAFVTHRIHLQVSGWHISDYLKLHHDKQPKGSILARVPPCSKLGPSPPEGDLI</sequence>
<keyword evidence="4" id="KW-1185">Reference proteome</keyword>
<dbReference type="GO" id="GO:0000724">
    <property type="term" value="P:double-strand break repair via homologous recombination"/>
    <property type="evidence" value="ECO:0007669"/>
    <property type="project" value="InterPro"/>
</dbReference>
<feature type="domain" description="RecA family profile 1" evidence="2">
    <location>
        <begin position="21"/>
        <end position="112"/>
    </location>
</feature>
<dbReference type="CDD" id="cd19490">
    <property type="entry name" value="XRCC2"/>
    <property type="match status" value="1"/>
</dbReference>
<dbReference type="PANTHER" id="PTHR46644">
    <property type="entry name" value="DNA REPAIR PROTEIN XRCC2"/>
    <property type="match status" value="1"/>
</dbReference>
<reference evidence="3" key="1">
    <citation type="submission" date="2022-05" db="EMBL/GenBank/DDBJ databases">
        <title>The Musa troglodytarum L. genome provides insights into the mechanism of non-climacteric behaviour and enrichment of carotenoids.</title>
        <authorList>
            <person name="Wang J."/>
        </authorList>
    </citation>
    <scope>NUCLEOTIDE SEQUENCE</scope>
    <source>
        <tissue evidence="3">Leaf</tissue>
    </source>
</reference>
<dbReference type="GO" id="GO:0005524">
    <property type="term" value="F:ATP binding"/>
    <property type="evidence" value="ECO:0007669"/>
    <property type="project" value="InterPro"/>
</dbReference>
<evidence type="ECO:0000313" key="3">
    <source>
        <dbReference type="EMBL" id="URD78078.1"/>
    </source>
</evidence>
<dbReference type="PANTHER" id="PTHR46644:SF2">
    <property type="entry name" value="DNA REPAIR PROTEIN XRCC2"/>
    <property type="match status" value="1"/>
</dbReference>
<name>A0A9E7ELK4_9LILI</name>
<evidence type="ECO:0000259" key="2">
    <source>
        <dbReference type="PROSITE" id="PS50162"/>
    </source>
</evidence>
<dbReference type="EMBL" id="CP097503">
    <property type="protein sequence ID" value="URD78078.1"/>
    <property type="molecule type" value="Genomic_DNA"/>
</dbReference>
<dbReference type="InterPro" id="IPR030547">
    <property type="entry name" value="XRCC2"/>
</dbReference>
<evidence type="ECO:0000256" key="1">
    <source>
        <dbReference type="SAM" id="MobiDB-lite"/>
    </source>
</evidence>
<dbReference type="GO" id="GO:0003677">
    <property type="term" value="F:DNA binding"/>
    <property type="evidence" value="ECO:0007669"/>
    <property type="project" value="InterPro"/>
</dbReference>
<dbReference type="OrthoDB" id="420422at2759"/>
<dbReference type="Proteomes" id="UP001055439">
    <property type="component" value="Chromosome 10"/>
</dbReference>
<proteinExistence type="predicted"/>
<evidence type="ECO:0000313" key="4">
    <source>
        <dbReference type="Proteomes" id="UP001055439"/>
    </source>
</evidence>
<protein>
    <submittedName>
        <fullName evidence="3">DNA repair protein XRCC2</fullName>
    </submittedName>
</protein>
<dbReference type="InterPro" id="IPR020588">
    <property type="entry name" value="RecA_ATP-bd"/>
</dbReference>
<dbReference type="GO" id="GO:0033063">
    <property type="term" value="C:Rad51B-Rad51C-Rad51D-XRCC2 complex"/>
    <property type="evidence" value="ECO:0007669"/>
    <property type="project" value="InterPro"/>
</dbReference>
<dbReference type="AlphaFoldDB" id="A0A9E7ELK4"/>
<organism evidence="3 4">
    <name type="scientific">Musa troglodytarum</name>
    <name type="common">fe'i banana</name>
    <dbReference type="NCBI Taxonomy" id="320322"/>
    <lineage>
        <taxon>Eukaryota</taxon>
        <taxon>Viridiplantae</taxon>
        <taxon>Streptophyta</taxon>
        <taxon>Embryophyta</taxon>
        <taxon>Tracheophyta</taxon>
        <taxon>Spermatophyta</taxon>
        <taxon>Magnoliopsida</taxon>
        <taxon>Liliopsida</taxon>
        <taxon>Zingiberales</taxon>
        <taxon>Musaceae</taxon>
        <taxon>Musa</taxon>
    </lineage>
</organism>
<dbReference type="SUPFAM" id="SSF52540">
    <property type="entry name" value="P-loop containing nucleoside triphosphate hydrolases"/>
    <property type="match status" value="1"/>
</dbReference>
<dbReference type="Gene3D" id="3.40.50.300">
    <property type="entry name" value="P-loop containing nucleotide triphosphate hydrolases"/>
    <property type="match status" value="1"/>
</dbReference>
<gene>
    <name evidence="3" type="ORF">MUK42_18375</name>
</gene>